<dbReference type="AlphaFoldDB" id="A0A3P7P113"/>
<dbReference type="OrthoDB" id="4189at2759"/>
<feature type="transmembrane region" description="Helical" evidence="4">
    <location>
        <begin position="163"/>
        <end position="185"/>
    </location>
</feature>
<reference evidence="5 6" key="1">
    <citation type="submission" date="2018-11" db="EMBL/GenBank/DDBJ databases">
        <authorList>
            <consortium name="Pathogen Informatics"/>
        </authorList>
    </citation>
    <scope>NUCLEOTIDE SEQUENCE [LARGE SCALE GENOMIC DNA]</scope>
</reference>
<dbReference type="GO" id="GO:0045503">
    <property type="term" value="F:dynein light chain binding"/>
    <property type="evidence" value="ECO:0007669"/>
    <property type="project" value="TreeGrafter"/>
</dbReference>
<dbReference type="InterPro" id="IPR036322">
    <property type="entry name" value="WD40_repeat_dom_sf"/>
</dbReference>
<accession>A0A3P7P113</accession>
<keyword evidence="2" id="KW-0853">WD repeat</keyword>
<keyword evidence="4" id="KW-0812">Transmembrane</keyword>
<dbReference type="GO" id="GO:0005868">
    <property type="term" value="C:cytoplasmic dynein complex"/>
    <property type="evidence" value="ECO:0007669"/>
    <property type="project" value="TreeGrafter"/>
</dbReference>
<evidence type="ECO:0000256" key="2">
    <source>
        <dbReference type="ARBA" id="ARBA00022574"/>
    </source>
</evidence>
<evidence type="ECO:0000313" key="5">
    <source>
        <dbReference type="EMBL" id="VDN14539.1"/>
    </source>
</evidence>
<dbReference type="GO" id="GO:0045504">
    <property type="term" value="F:dynein heavy chain binding"/>
    <property type="evidence" value="ECO:0007669"/>
    <property type="project" value="TreeGrafter"/>
</dbReference>
<organism evidence="5 6">
    <name type="scientific">Dibothriocephalus latus</name>
    <name type="common">Fish tapeworm</name>
    <name type="synonym">Diphyllobothrium latum</name>
    <dbReference type="NCBI Taxonomy" id="60516"/>
    <lineage>
        <taxon>Eukaryota</taxon>
        <taxon>Metazoa</taxon>
        <taxon>Spiralia</taxon>
        <taxon>Lophotrochozoa</taxon>
        <taxon>Platyhelminthes</taxon>
        <taxon>Cestoda</taxon>
        <taxon>Eucestoda</taxon>
        <taxon>Diphyllobothriidea</taxon>
        <taxon>Diphyllobothriidae</taxon>
        <taxon>Dibothriocephalus</taxon>
    </lineage>
</organism>
<dbReference type="Proteomes" id="UP000281553">
    <property type="component" value="Unassembled WGS sequence"/>
</dbReference>
<keyword evidence="4" id="KW-1133">Transmembrane helix</keyword>
<dbReference type="PANTHER" id="PTHR12442">
    <property type="entry name" value="DYNEIN INTERMEDIATE CHAIN"/>
    <property type="match status" value="1"/>
</dbReference>
<dbReference type="EMBL" id="UYRU01059571">
    <property type="protein sequence ID" value="VDN14539.1"/>
    <property type="molecule type" value="Genomic_DNA"/>
</dbReference>
<keyword evidence="1" id="KW-0963">Cytoplasm</keyword>
<evidence type="ECO:0000313" key="6">
    <source>
        <dbReference type="Proteomes" id="UP000281553"/>
    </source>
</evidence>
<gene>
    <name evidence="5" type="ORF">DILT_LOCUS10370</name>
</gene>
<dbReference type="SUPFAM" id="SSF50978">
    <property type="entry name" value="WD40 repeat-like"/>
    <property type="match status" value="1"/>
</dbReference>
<dbReference type="InterPro" id="IPR015943">
    <property type="entry name" value="WD40/YVTN_repeat-like_dom_sf"/>
</dbReference>
<keyword evidence="4" id="KW-0472">Membrane</keyword>
<dbReference type="PANTHER" id="PTHR12442:SF22">
    <property type="entry name" value="CYTOPLASMIC DYNEIN 1 INTERMEDIATE CHAIN-RELATED"/>
    <property type="match status" value="1"/>
</dbReference>
<evidence type="ECO:0000256" key="3">
    <source>
        <dbReference type="ARBA" id="ARBA00022737"/>
    </source>
</evidence>
<keyword evidence="3" id="KW-0677">Repeat</keyword>
<proteinExistence type="predicted"/>
<dbReference type="Gene3D" id="2.130.10.10">
    <property type="entry name" value="YVTN repeat-like/Quinoprotein amine dehydrogenase"/>
    <property type="match status" value="1"/>
</dbReference>
<sequence length="188" mass="21230">MFINEPGVATHPSPGPVSYSNLFLSSSLDWTVRLCSVREQTPLNVFDDYSECVYDVCWSPIHPALFAAVDGTGRVDVWNLNNDVECRRKLSESWRRRVDYFGSGASQLEVHEPGDLKLHLFPLTPIPPQISLRCHYLACTRHRSISRSHFSLQALKSFFAFKAIYLSFSSTILNVVSCAMIGMMVNIL</sequence>
<dbReference type="InterPro" id="IPR050687">
    <property type="entry name" value="Dynein_IC"/>
</dbReference>
<evidence type="ECO:0000256" key="4">
    <source>
        <dbReference type="SAM" id="Phobius"/>
    </source>
</evidence>
<protein>
    <submittedName>
        <fullName evidence="5">Uncharacterized protein</fullName>
    </submittedName>
</protein>
<name>A0A3P7P113_DIBLA</name>
<dbReference type="GO" id="GO:0010970">
    <property type="term" value="P:transport along microtubule"/>
    <property type="evidence" value="ECO:0007669"/>
    <property type="project" value="TreeGrafter"/>
</dbReference>
<keyword evidence="6" id="KW-1185">Reference proteome</keyword>
<evidence type="ECO:0000256" key="1">
    <source>
        <dbReference type="ARBA" id="ARBA00022490"/>
    </source>
</evidence>